<evidence type="ECO:0000256" key="1">
    <source>
        <dbReference type="SAM" id="MobiDB-lite"/>
    </source>
</evidence>
<proteinExistence type="predicted"/>
<feature type="compositionally biased region" description="Polar residues" evidence="1">
    <location>
        <begin position="1"/>
        <end position="21"/>
    </location>
</feature>
<feature type="region of interest" description="Disordered" evidence="1">
    <location>
        <begin position="1"/>
        <end position="51"/>
    </location>
</feature>
<accession>A0A0C9WMF7</accession>
<dbReference type="Proteomes" id="UP000054477">
    <property type="component" value="Unassembled WGS sequence"/>
</dbReference>
<name>A0A0C9WMF7_9AGAR</name>
<gene>
    <name evidence="2" type="ORF">K443DRAFT_14691</name>
</gene>
<organism evidence="2 3">
    <name type="scientific">Laccaria amethystina LaAM-08-1</name>
    <dbReference type="NCBI Taxonomy" id="1095629"/>
    <lineage>
        <taxon>Eukaryota</taxon>
        <taxon>Fungi</taxon>
        <taxon>Dikarya</taxon>
        <taxon>Basidiomycota</taxon>
        <taxon>Agaricomycotina</taxon>
        <taxon>Agaricomycetes</taxon>
        <taxon>Agaricomycetidae</taxon>
        <taxon>Agaricales</taxon>
        <taxon>Agaricineae</taxon>
        <taxon>Hydnangiaceae</taxon>
        <taxon>Laccaria</taxon>
    </lineage>
</organism>
<protein>
    <submittedName>
        <fullName evidence="2">Uncharacterized protein</fullName>
    </submittedName>
</protein>
<dbReference type="HOGENOM" id="CLU_3106763_0_0_1"/>
<evidence type="ECO:0000313" key="2">
    <source>
        <dbReference type="EMBL" id="KIJ91080.1"/>
    </source>
</evidence>
<evidence type="ECO:0000313" key="3">
    <source>
        <dbReference type="Proteomes" id="UP000054477"/>
    </source>
</evidence>
<dbReference type="EMBL" id="KN839058">
    <property type="protein sequence ID" value="KIJ91080.1"/>
    <property type="molecule type" value="Genomic_DNA"/>
</dbReference>
<reference evidence="3" key="2">
    <citation type="submission" date="2015-01" db="EMBL/GenBank/DDBJ databases">
        <title>Evolutionary Origins and Diversification of the Mycorrhizal Mutualists.</title>
        <authorList>
            <consortium name="DOE Joint Genome Institute"/>
            <consortium name="Mycorrhizal Genomics Consortium"/>
            <person name="Kohler A."/>
            <person name="Kuo A."/>
            <person name="Nagy L.G."/>
            <person name="Floudas D."/>
            <person name="Copeland A."/>
            <person name="Barry K.W."/>
            <person name="Cichocki N."/>
            <person name="Veneault-Fourrey C."/>
            <person name="LaButti K."/>
            <person name="Lindquist E.A."/>
            <person name="Lipzen A."/>
            <person name="Lundell T."/>
            <person name="Morin E."/>
            <person name="Murat C."/>
            <person name="Riley R."/>
            <person name="Ohm R."/>
            <person name="Sun H."/>
            <person name="Tunlid A."/>
            <person name="Henrissat B."/>
            <person name="Grigoriev I.V."/>
            <person name="Hibbett D.S."/>
            <person name="Martin F."/>
        </authorList>
    </citation>
    <scope>NUCLEOTIDE SEQUENCE [LARGE SCALE GENOMIC DNA]</scope>
    <source>
        <strain evidence="3">LaAM-08-1</strain>
    </source>
</reference>
<reference evidence="2 3" key="1">
    <citation type="submission" date="2014-04" db="EMBL/GenBank/DDBJ databases">
        <authorList>
            <consortium name="DOE Joint Genome Institute"/>
            <person name="Kuo A."/>
            <person name="Kohler A."/>
            <person name="Nagy L.G."/>
            <person name="Floudas D."/>
            <person name="Copeland A."/>
            <person name="Barry K.W."/>
            <person name="Cichocki N."/>
            <person name="Veneault-Fourrey C."/>
            <person name="LaButti K."/>
            <person name="Lindquist E.A."/>
            <person name="Lipzen A."/>
            <person name="Lundell T."/>
            <person name="Morin E."/>
            <person name="Murat C."/>
            <person name="Sun H."/>
            <person name="Tunlid A."/>
            <person name="Henrissat B."/>
            <person name="Grigoriev I.V."/>
            <person name="Hibbett D.S."/>
            <person name="Martin F."/>
            <person name="Nordberg H.P."/>
            <person name="Cantor M.N."/>
            <person name="Hua S.X."/>
        </authorList>
    </citation>
    <scope>NUCLEOTIDE SEQUENCE [LARGE SCALE GENOMIC DNA]</scope>
    <source>
        <strain evidence="2 3">LaAM-08-1</strain>
    </source>
</reference>
<dbReference type="AlphaFoldDB" id="A0A0C9WMF7"/>
<sequence>MNCQPKPTGTIQHGSQTTASTCERKQVPRRQQRRGNQTTGNDQDMSFIIIL</sequence>
<keyword evidence="3" id="KW-1185">Reference proteome</keyword>